<dbReference type="PRINTS" id="PR00455">
    <property type="entry name" value="HTHTETR"/>
</dbReference>
<evidence type="ECO:0000256" key="4">
    <source>
        <dbReference type="PROSITE-ProRule" id="PRU00335"/>
    </source>
</evidence>
<dbReference type="EMBL" id="JACHWU010000002">
    <property type="protein sequence ID" value="MBB3051385.1"/>
    <property type="molecule type" value="Genomic_DNA"/>
</dbReference>
<dbReference type="Proteomes" id="UP000550714">
    <property type="component" value="Unassembled WGS sequence"/>
</dbReference>
<feature type="compositionally biased region" description="Basic and acidic residues" evidence="5">
    <location>
        <begin position="47"/>
        <end position="65"/>
    </location>
</feature>
<dbReference type="InterPro" id="IPR001647">
    <property type="entry name" value="HTH_TetR"/>
</dbReference>
<feature type="compositionally biased region" description="Polar residues" evidence="5">
    <location>
        <begin position="33"/>
        <end position="46"/>
    </location>
</feature>
<feature type="DNA-binding region" description="H-T-H motif" evidence="4">
    <location>
        <begin position="87"/>
        <end position="106"/>
    </location>
</feature>
<dbReference type="PANTHER" id="PTHR30055:SF234">
    <property type="entry name" value="HTH-TYPE TRANSCRIPTIONAL REGULATOR BETI"/>
    <property type="match status" value="1"/>
</dbReference>
<dbReference type="AlphaFoldDB" id="A0A839S1A0"/>
<comment type="caution">
    <text evidence="7">The sequence shown here is derived from an EMBL/GenBank/DDBJ whole genome shotgun (WGS) entry which is preliminary data.</text>
</comment>
<dbReference type="Pfam" id="PF00440">
    <property type="entry name" value="TetR_N"/>
    <property type="match status" value="1"/>
</dbReference>
<evidence type="ECO:0000256" key="5">
    <source>
        <dbReference type="SAM" id="MobiDB-lite"/>
    </source>
</evidence>
<feature type="compositionally biased region" description="Low complexity" evidence="5">
    <location>
        <begin position="22"/>
        <end position="32"/>
    </location>
</feature>
<dbReference type="GO" id="GO:0000976">
    <property type="term" value="F:transcription cis-regulatory region binding"/>
    <property type="evidence" value="ECO:0007669"/>
    <property type="project" value="TreeGrafter"/>
</dbReference>
<reference evidence="7 8" key="1">
    <citation type="submission" date="2020-08" db="EMBL/GenBank/DDBJ databases">
        <title>Genomic Encyclopedia of Type Strains, Phase III (KMG-III): the genomes of soil and plant-associated and newly described type strains.</title>
        <authorList>
            <person name="Whitman W."/>
        </authorList>
    </citation>
    <scope>NUCLEOTIDE SEQUENCE [LARGE SCALE GENOMIC DNA]</scope>
    <source>
        <strain evidence="7 8">CECT 8577</strain>
    </source>
</reference>
<dbReference type="GO" id="GO:0003700">
    <property type="term" value="F:DNA-binding transcription factor activity"/>
    <property type="evidence" value="ECO:0007669"/>
    <property type="project" value="TreeGrafter"/>
</dbReference>
<feature type="region of interest" description="Disordered" evidence="5">
    <location>
        <begin position="1"/>
        <end position="66"/>
    </location>
</feature>
<dbReference type="PANTHER" id="PTHR30055">
    <property type="entry name" value="HTH-TYPE TRANSCRIPTIONAL REGULATOR RUTR"/>
    <property type="match status" value="1"/>
</dbReference>
<evidence type="ECO:0000313" key="8">
    <source>
        <dbReference type="Proteomes" id="UP000550714"/>
    </source>
</evidence>
<dbReference type="InterPro" id="IPR009057">
    <property type="entry name" value="Homeodomain-like_sf"/>
</dbReference>
<evidence type="ECO:0000256" key="1">
    <source>
        <dbReference type="ARBA" id="ARBA00023015"/>
    </source>
</evidence>
<accession>A0A839S1A0</accession>
<dbReference type="PROSITE" id="PS50977">
    <property type="entry name" value="HTH_TETR_2"/>
    <property type="match status" value="1"/>
</dbReference>
<gene>
    <name evidence="7" type="ORF">FHS23_002408</name>
</gene>
<evidence type="ECO:0000259" key="6">
    <source>
        <dbReference type="PROSITE" id="PS50977"/>
    </source>
</evidence>
<feature type="domain" description="HTH tetR-type" evidence="6">
    <location>
        <begin position="64"/>
        <end position="124"/>
    </location>
</feature>
<name>A0A839S1A0_9PSEU</name>
<dbReference type="RefSeq" id="WP_183653198.1">
    <property type="nucleotide sequence ID" value="NZ_JACHWU010000002.1"/>
</dbReference>
<keyword evidence="3" id="KW-0804">Transcription</keyword>
<keyword evidence="2 4" id="KW-0238">DNA-binding</keyword>
<dbReference type="SUPFAM" id="SSF46689">
    <property type="entry name" value="Homeodomain-like"/>
    <property type="match status" value="1"/>
</dbReference>
<evidence type="ECO:0000313" key="7">
    <source>
        <dbReference type="EMBL" id="MBB3051385.1"/>
    </source>
</evidence>
<sequence length="256" mass="28264">MTDRARPPDGGTPRDPAPTATPGPGTGSLTAPRTSKTPRASKTPRTSKTERDPDGPRSREERSAGSRELILDAAVDCLVDSGYAGASTLAIQARAGVSRGRLLHHFPSRDGLLVAAVQHLAGRRLRETEIRVSDALSGHPDGPERVDRCIELLWATFHEQHFWAAVELWTAARTNEALANALRPAERQLRESIRAVTDRIWSSSVRDHPRYDELRELLFTSMRGAALPYSFETRNPAHDRHVAVWKSTARALLYGE</sequence>
<keyword evidence="8" id="KW-1185">Reference proteome</keyword>
<evidence type="ECO:0000256" key="3">
    <source>
        <dbReference type="ARBA" id="ARBA00023163"/>
    </source>
</evidence>
<protein>
    <submittedName>
        <fullName evidence="7">AcrR family transcriptional regulator</fullName>
    </submittedName>
</protein>
<evidence type="ECO:0000256" key="2">
    <source>
        <dbReference type="ARBA" id="ARBA00023125"/>
    </source>
</evidence>
<proteinExistence type="predicted"/>
<organism evidence="7 8">
    <name type="scientific">Prauserella isguenensis</name>
    <dbReference type="NCBI Taxonomy" id="1470180"/>
    <lineage>
        <taxon>Bacteria</taxon>
        <taxon>Bacillati</taxon>
        <taxon>Actinomycetota</taxon>
        <taxon>Actinomycetes</taxon>
        <taxon>Pseudonocardiales</taxon>
        <taxon>Pseudonocardiaceae</taxon>
        <taxon>Prauserella</taxon>
    </lineage>
</organism>
<dbReference type="InterPro" id="IPR050109">
    <property type="entry name" value="HTH-type_TetR-like_transc_reg"/>
</dbReference>
<dbReference type="Gene3D" id="1.10.357.10">
    <property type="entry name" value="Tetracycline Repressor, domain 2"/>
    <property type="match status" value="1"/>
</dbReference>
<keyword evidence="1" id="KW-0805">Transcription regulation</keyword>